<dbReference type="HAMAP" id="MF_01112">
    <property type="entry name" value="UPF0201"/>
    <property type="match status" value="1"/>
</dbReference>
<dbReference type="InterPro" id="IPR002739">
    <property type="entry name" value="PAB1135-like"/>
</dbReference>
<sequence length="148" mass="16714">MIVRVRASLNPTESPEKVLKSILNLFDFKEAECERTSSGEKEYIICVAKSGSPLYKLRNLLRQQRILDAARSYIERGMEDTRTVFYLNKQAAFMGKVSFCTYETGESPLGAIVVSIEFENCGPERVLDWLAPRTVEGKPVNEVAELNC</sequence>
<accession>A0A7C1GNS7</accession>
<dbReference type="Gene3D" id="3.30.1440.10">
    <property type="match status" value="1"/>
</dbReference>
<dbReference type="Pfam" id="PF01877">
    <property type="entry name" value="RNA_binding"/>
    <property type="match status" value="1"/>
</dbReference>
<comment type="caution">
    <text evidence="2">The sequence shown here is derived from an EMBL/GenBank/DDBJ whole genome shotgun (WGS) entry which is preliminary data.</text>
</comment>
<evidence type="ECO:0000313" key="2">
    <source>
        <dbReference type="EMBL" id="HDP14432.1"/>
    </source>
</evidence>
<proteinExistence type="inferred from homology"/>
<name>A0A7C1GNS7_9CREN</name>
<gene>
    <name evidence="2" type="ORF">ENN26_01460</name>
</gene>
<dbReference type="PANTHER" id="PTHR39652">
    <property type="entry name" value="UPF0201 PROTEIN TK1335"/>
    <property type="match status" value="1"/>
</dbReference>
<evidence type="ECO:0000256" key="1">
    <source>
        <dbReference type="HAMAP-Rule" id="MF_01112"/>
    </source>
</evidence>
<dbReference type="EMBL" id="DSAY01000029">
    <property type="protein sequence ID" value="HDP14432.1"/>
    <property type="molecule type" value="Genomic_DNA"/>
</dbReference>
<comment type="similarity">
    <text evidence="1">Belongs to the UPF0201 family.</text>
</comment>
<reference evidence="2" key="1">
    <citation type="journal article" date="2020" name="mSystems">
        <title>Genome- and Community-Level Interaction Insights into Carbon Utilization and Element Cycling Functions of Hydrothermarchaeota in Hydrothermal Sediment.</title>
        <authorList>
            <person name="Zhou Z."/>
            <person name="Liu Y."/>
            <person name="Xu W."/>
            <person name="Pan J."/>
            <person name="Luo Z.H."/>
            <person name="Li M."/>
        </authorList>
    </citation>
    <scope>NUCLEOTIDE SEQUENCE [LARGE SCALE GENOMIC DNA]</scope>
    <source>
        <strain evidence="2">SpSt-116</strain>
    </source>
</reference>
<dbReference type="AlphaFoldDB" id="A0A7C1GNS7"/>
<dbReference type="PANTHER" id="PTHR39652:SF1">
    <property type="entry name" value="UPF0201 PROTEIN TK1335"/>
    <property type="match status" value="1"/>
</dbReference>
<dbReference type="InterPro" id="IPR022803">
    <property type="entry name" value="Ribosomal_uL5_dom_sf"/>
</dbReference>
<organism evidence="2">
    <name type="scientific">Thermofilum adornatum</name>
    <dbReference type="NCBI Taxonomy" id="1365176"/>
    <lineage>
        <taxon>Archaea</taxon>
        <taxon>Thermoproteota</taxon>
        <taxon>Thermoprotei</taxon>
        <taxon>Thermofilales</taxon>
        <taxon>Thermofilaceae</taxon>
        <taxon>Thermofilum</taxon>
    </lineage>
</organism>
<protein>
    <recommendedName>
        <fullName evidence="1">UPF0201 protein ENN26_01460</fullName>
    </recommendedName>
</protein>
<dbReference type="SUPFAM" id="SSF55282">
    <property type="entry name" value="RL5-like"/>
    <property type="match status" value="1"/>
</dbReference>